<dbReference type="GO" id="GO:0005509">
    <property type="term" value="F:calcium ion binding"/>
    <property type="evidence" value="ECO:0007669"/>
    <property type="project" value="InterPro"/>
</dbReference>
<dbReference type="InterPro" id="IPR003367">
    <property type="entry name" value="Thrombospondin_3-like_rpt"/>
</dbReference>
<evidence type="ECO:0000259" key="4">
    <source>
        <dbReference type="PROSITE" id="PS51123"/>
    </source>
</evidence>
<feature type="compositionally biased region" description="Basic and acidic residues" evidence="3">
    <location>
        <begin position="232"/>
        <end position="248"/>
    </location>
</feature>
<dbReference type="InterPro" id="IPR006665">
    <property type="entry name" value="OmpA-like"/>
</dbReference>
<dbReference type="InterPro" id="IPR011250">
    <property type="entry name" value="OMP/PagP_B-barrel"/>
</dbReference>
<dbReference type="EMBL" id="FOFB01000006">
    <property type="protein sequence ID" value="SEQ17846.1"/>
    <property type="molecule type" value="Genomic_DNA"/>
</dbReference>
<feature type="region of interest" description="Disordered" evidence="3">
    <location>
        <begin position="181"/>
        <end position="261"/>
    </location>
</feature>
<dbReference type="InterPro" id="IPR036737">
    <property type="entry name" value="OmpA-like_sf"/>
</dbReference>
<keyword evidence="2" id="KW-0472">Membrane</keyword>
<dbReference type="STRING" id="478744.SAMN05444359_106159"/>
<dbReference type="InterPro" id="IPR028974">
    <property type="entry name" value="TSP_type-3_rpt"/>
</dbReference>
<proteinExistence type="predicted"/>
<evidence type="ECO:0000313" key="5">
    <source>
        <dbReference type="EMBL" id="SEQ17846.1"/>
    </source>
</evidence>
<evidence type="ECO:0000256" key="1">
    <source>
        <dbReference type="ARBA" id="ARBA00022729"/>
    </source>
</evidence>
<dbReference type="InParanoid" id="A0A1H9DWP7"/>
<dbReference type="PROSITE" id="PS51123">
    <property type="entry name" value="OMPA_2"/>
    <property type="match status" value="1"/>
</dbReference>
<accession>A0A1H9DWP7</accession>
<dbReference type="Proteomes" id="UP000199021">
    <property type="component" value="Unassembled WGS sequence"/>
</dbReference>
<sequence length="464" mass="50397">MIDMRFILPAIVVLFTSLGVSGQFMDSTAHNSLSTRMLLIQHQTAIDKSASVTTTYGIELGFHRQFNDKFGTTLPLKMAVIDQGELENANIIAFDILGDYYPIGSQRKFSPYLIGGLGFVFNDKGSSYGQFPFGAGVDLRLGTNFSLKIQLERRWAGTDQRKMNTAGIGYVYQFGGLDNSDTDGDGISDRRDNCPAEPGPRSTKGCPDADLDGVIDEDDFCPEIPGGPKTKGCPDRDNDGTADQKDRCPNQAGTREMLGCPDYDKDGVADPDDKCPAQPGKKLFQGCPDTDNDGVPDDIDPCPNDAGSLITGCPDRDKDGFHDLEDKCPDEPGKNAGCPELSPAVKASLERITNKVSFVGRSHQMTDNSYPALDDLLNILTDNPAYHLIIEGHTANDGTEENNQRLGQLQALSCRSYLVSKGIAPERIKVISRGATRPRADENTSVGKELNRRMEFLLVPGGRG</sequence>
<dbReference type="Pfam" id="PF00691">
    <property type="entry name" value="OmpA"/>
    <property type="match status" value="1"/>
</dbReference>
<dbReference type="SUPFAM" id="SSF103647">
    <property type="entry name" value="TSP type-3 repeat"/>
    <property type="match status" value="1"/>
</dbReference>
<dbReference type="PANTHER" id="PTHR30329">
    <property type="entry name" value="STATOR ELEMENT OF FLAGELLAR MOTOR COMPLEX"/>
    <property type="match status" value="1"/>
</dbReference>
<evidence type="ECO:0000256" key="3">
    <source>
        <dbReference type="SAM" id="MobiDB-lite"/>
    </source>
</evidence>
<dbReference type="CDD" id="cd07185">
    <property type="entry name" value="OmpA_C-like"/>
    <property type="match status" value="1"/>
</dbReference>
<feature type="domain" description="OmpA-like" evidence="4">
    <location>
        <begin position="345"/>
        <end position="462"/>
    </location>
</feature>
<dbReference type="Pfam" id="PF02412">
    <property type="entry name" value="TSP_3"/>
    <property type="match status" value="2"/>
</dbReference>
<feature type="compositionally biased region" description="Acidic residues" evidence="3">
    <location>
        <begin position="209"/>
        <end position="221"/>
    </location>
</feature>
<reference evidence="6" key="1">
    <citation type="submission" date="2016-10" db="EMBL/GenBank/DDBJ databases">
        <authorList>
            <person name="Varghese N."/>
            <person name="Submissions S."/>
        </authorList>
    </citation>
    <scope>NUCLEOTIDE SEQUENCE [LARGE SCALE GENOMIC DNA]</scope>
    <source>
        <strain evidence="6">DSM 24740</strain>
    </source>
</reference>
<protein>
    <submittedName>
        <fullName evidence="5">Thrombospondin type 3 repeat-containing protein</fullName>
    </submittedName>
</protein>
<dbReference type="OrthoDB" id="9805336at2"/>
<dbReference type="GO" id="GO:0007155">
    <property type="term" value="P:cell adhesion"/>
    <property type="evidence" value="ECO:0007669"/>
    <property type="project" value="InterPro"/>
</dbReference>
<dbReference type="SUPFAM" id="SSF56925">
    <property type="entry name" value="OMPA-like"/>
    <property type="match status" value="1"/>
</dbReference>
<gene>
    <name evidence="5" type="ORF">SAMN05444359_106159</name>
</gene>
<organism evidence="5 6">
    <name type="scientific">Neolewinella agarilytica</name>
    <dbReference type="NCBI Taxonomy" id="478744"/>
    <lineage>
        <taxon>Bacteria</taxon>
        <taxon>Pseudomonadati</taxon>
        <taxon>Bacteroidota</taxon>
        <taxon>Saprospiria</taxon>
        <taxon>Saprospirales</taxon>
        <taxon>Lewinellaceae</taxon>
        <taxon>Neolewinella</taxon>
    </lineage>
</organism>
<dbReference type="InterPro" id="IPR050330">
    <property type="entry name" value="Bact_OuterMem_StrucFunc"/>
</dbReference>
<dbReference type="Gene3D" id="4.10.1080.10">
    <property type="entry name" value="TSP type-3 repeat"/>
    <property type="match status" value="1"/>
</dbReference>
<dbReference type="SUPFAM" id="SSF103088">
    <property type="entry name" value="OmpA-like"/>
    <property type="match status" value="1"/>
</dbReference>
<dbReference type="PANTHER" id="PTHR30329:SF21">
    <property type="entry name" value="LIPOPROTEIN YIAD-RELATED"/>
    <property type="match status" value="1"/>
</dbReference>
<evidence type="ECO:0000256" key="2">
    <source>
        <dbReference type="PROSITE-ProRule" id="PRU00473"/>
    </source>
</evidence>
<dbReference type="Gene3D" id="3.30.1330.60">
    <property type="entry name" value="OmpA-like domain"/>
    <property type="match status" value="1"/>
</dbReference>
<dbReference type="GO" id="GO:0016020">
    <property type="term" value="C:membrane"/>
    <property type="evidence" value="ECO:0007669"/>
    <property type="project" value="UniProtKB-UniRule"/>
</dbReference>
<keyword evidence="6" id="KW-1185">Reference proteome</keyword>
<evidence type="ECO:0000313" key="6">
    <source>
        <dbReference type="Proteomes" id="UP000199021"/>
    </source>
</evidence>
<keyword evidence="1" id="KW-0732">Signal</keyword>
<name>A0A1H9DWP7_9BACT</name>
<dbReference type="AlphaFoldDB" id="A0A1H9DWP7"/>